<accession>A0A7D9L4K4</accession>
<reference evidence="1" key="1">
    <citation type="submission" date="2020-04" db="EMBL/GenBank/DDBJ databases">
        <authorList>
            <person name="Alioto T."/>
            <person name="Alioto T."/>
            <person name="Gomez Garrido J."/>
        </authorList>
    </citation>
    <scope>NUCLEOTIDE SEQUENCE</scope>
    <source>
        <strain evidence="1">A484AB</strain>
    </source>
</reference>
<dbReference type="EMBL" id="CACRXK020014483">
    <property type="protein sequence ID" value="CAB4026909.1"/>
    <property type="molecule type" value="Genomic_DNA"/>
</dbReference>
<protein>
    <submittedName>
        <fullName evidence="1">Uncharacterized protein</fullName>
    </submittedName>
</protein>
<gene>
    <name evidence="1" type="ORF">PACLA_8A001597</name>
</gene>
<organism evidence="1 2">
    <name type="scientific">Paramuricea clavata</name>
    <name type="common">Red gorgonian</name>
    <name type="synonym">Violescent sea-whip</name>
    <dbReference type="NCBI Taxonomy" id="317549"/>
    <lineage>
        <taxon>Eukaryota</taxon>
        <taxon>Metazoa</taxon>
        <taxon>Cnidaria</taxon>
        <taxon>Anthozoa</taxon>
        <taxon>Octocorallia</taxon>
        <taxon>Malacalcyonacea</taxon>
        <taxon>Plexauridae</taxon>
        <taxon>Paramuricea</taxon>
    </lineage>
</organism>
<proteinExistence type="predicted"/>
<sequence>DPNSGTRKLPIVVDKFDSLPLWPQYSDSNEEFLDMESFSQMTVRTKLREKYCTFLNDPEGFIKKETSGSTKNFINLRAWLTMVAFYVIFYLIK</sequence>
<comment type="caution">
    <text evidence="1">The sequence shown here is derived from an EMBL/GenBank/DDBJ whole genome shotgun (WGS) entry which is preliminary data.</text>
</comment>
<dbReference type="OrthoDB" id="5987252at2759"/>
<name>A0A7D9L4K4_PARCT</name>
<keyword evidence="2" id="KW-1185">Reference proteome</keyword>
<feature type="non-terminal residue" evidence="1">
    <location>
        <position position="1"/>
    </location>
</feature>
<evidence type="ECO:0000313" key="1">
    <source>
        <dbReference type="EMBL" id="CAB4026909.1"/>
    </source>
</evidence>
<evidence type="ECO:0000313" key="2">
    <source>
        <dbReference type="Proteomes" id="UP001152795"/>
    </source>
</evidence>
<dbReference type="Proteomes" id="UP001152795">
    <property type="component" value="Unassembled WGS sequence"/>
</dbReference>
<dbReference type="AlphaFoldDB" id="A0A7D9L4K4"/>